<evidence type="ECO:0000256" key="5">
    <source>
        <dbReference type="ARBA" id="ARBA00022989"/>
    </source>
</evidence>
<dbReference type="VEuPathDB" id="VectorBase:RPRC000549"/>
<protein>
    <submittedName>
        <fullName evidence="7">Uncharacterized protein</fullName>
    </submittedName>
</protein>
<dbReference type="EnsemblMetazoa" id="RPRC000549-RA">
    <property type="protein sequence ID" value="RPRC000549-PA"/>
    <property type="gene ID" value="RPRC000549"/>
</dbReference>
<dbReference type="Pfam" id="PF00854">
    <property type="entry name" value="PTR2"/>
    <property type="match status" value="2"/>
</dbReference>
<keyword evidence="8" id="KW-1185">Reference proteome</keyword>
<sequence>LTLFLFQAEIMDNRVFGYHLVPELIFVITSLFTAVMLPICLYAVFPFMNKLKHCKCLLDKMSVGFLLAVLSFAIATSLEGHIETSRVHKPGVFVGQISIINGINCTATVRMNTKYHYIEKIIKPFDKLTLNKLESSGVEFFESVTDVQCQERSYSVLYTFKIIERKCLSYLLKFGNKRTKYSGPHEDKSFKDINKSILRILYQLNESKSLHIEGPKDKKLLLDETENVISGMHIDSGNYDIYLNGEVKLNNASLGIGGVYTLLVVDYNNNTEVKLFTFVEPNYVHMLWLIPQMLLMLSAEVFITHNCLAYVFHKAEEEMKFIVISFWLIMCGLGNFIVALNGVATFSSKRILYILLKYTCMMIFCTAAQIFISANYDCIVSHYI</sequence>
<evidence type="ECO:0000256" key="6">
    <source>
        <dbReference type="ARBA" id="ARBA00023136"/>
    </source>
</evidence>
<evidence type="ECO:0000256" key="4">
    <source>
        <dbReference type="ARBA" id="ARBA00022856"/>
    </source>
</evidence>
<evidence type="ECO:0000313" key="8">
    <source>
        <dbReference type="Proteomes" id="UP000015103"/>
    </source>
</evidence>
<dbReference type="AlphaFoldDB" id="T1H949"/>
<keyword evidence="4" id="KW-0653">Protein transport</keyword>
<dbReference type="GO" id="GO:0015833">
    <property type="term" value="P:peptide transport"/>
    <property type="evidence" value="ECO:0007669"/>
    <property type="project" value="UniProtKB-KW"/>
</dbReference>
<evidence type="ECO:0000313" key="7">
    <source>
        <dbReference type="EnsemblMetazoa" id="RPRC000549-PA"/>
    </source>
</evidence>
<comment type="similarity">
    <text evidence="2">Belongs to the major facilitator superfamily. Proton-dependent oligopeptide transporter (POT/PTR) (TC 2.A.17) family.</text>
</comment>
<dbReference type="PANTHER" id="PTHR11654">
    <property type="entry name" value="OLIGOPEPTIDE TRANSPORTER-RELATED"/>
    <property type="match status" value="1"/>
</dbReference>
<dbReference type="Proteomes" id="UP000015103">
    <property type="component" value="Unassembled WGS sequence"/>
</dbReference>
<dbReference type="InterPro" id="IPR000109">
    <property type="entry name" value="POT_fam"/>
</dbReference>
<evidence type="ECO:0000256" key="1">
    <source>
        <dbReference type="ARBA" id="ARBA00004141"/>
    </source>
</evidence>
<accession>T1H949</accession>
<dbReference type="Gene3D" id="1.20.1250.20">
    <property type="entry name" value="MFS general substrate transporter like domains"/>
    <property type="match status" value="2"/>
</dbReference>
<proteinExistence type="inferred from homology"/>
<evidence type="ECO:0000256" key="3">
    <source>
        <dbReference type="ARBA" id="ARBA00022692"/>
    </source>
</evidence>
<organism evidence="7 8">
    <name type="scientific">Rhodnius prolixus</name>
    <name type="common">Triatomid bug</name>
    <dbReference type="NCBI Taxonomy" id="13249"/>
    <lineage>
        <taxon>Eukaryota</taxon>
        <taxon>Metazoa</taxon>
        <taxon>Ecdysozoa</taxon>
        <taxon>Arthropoda</taxon>
        <taxon>Hexapoda</taxon>
        <taxon>Insecta</taxon>
        <taxon>Pterygota</taxon>
        <taxon>Neoptera</taxon>
        <taxon>Paraneoptera</taxon>
        <taxon>Hemiptera</taxon>
        <taxon>Heteroptera</taxon>
        <taxon>Panheteroptera</taxon>
        <taxon>Cimicomorpha</taxon>
        <taxon>Reduviidae</taxon>
        <taxon>Triatominae</taxon>
        <taxon>Rhodnius</taxon>
    </lineage>
</organism>
<dbReference type="GO" id="GO:0016020">
    <property type="term" value="C:membrane"/>
    <property type="evidence" value="ECO:0007669"/>
    <property type="project" value="UniProtKB-SubCell"/>
</dbReference>
<dbReference type="HOGENOM" id="CLU_720770_0_0_1"/>
<keyword evidence="4" id="KW-0571">Peptide transport</keyword>
<keyword evidence="5" id="KW-1133">Transmembrane helix</keyword>
<comment type="subcellular location">
    <subcellularLocation>
        <location evidence="1">Membrane</location>
        <topology evidence="1">Multi-pass membrane protein</topology>
    </subcellularLocation>
</comment>
<dbReference type="EMBL" id="ACPB03008738">
    <property type="status" value="NOT_ANNOTATED_CDS"/>
    <property type="molecule type" value="Genomic_DNA"/>
</dbReference>
<keyword evidence="4" id="KW-0813">Transport</keyword>
<dbReference type="eggNOG" id="KOG1237">
    <property type="taxonomic scope" value="Eukaryota"/>
</dbReference>
<keyword evidence="6" id="KW-0472">Membrane</keyword>
<dbReference type="InterPro" id="IPR036259">
    <property type="entry name" value="MFS_trans_sf"/>
</dbReference>
<dbReference type="InParanoid" id="T1H949"/>
<reference evidence="7" key="1">
    <citation type="submission" date="2015-05" db="UniProtKB">
        <authorList>
            <consortium name="EnsemblMetazoa"/>
        </authorList>
    </citation>
    <scope>IDENTIFICATION</scope>
</reference>
<keyword evidence="3" id="KW-0812">Transmembrane</keyword>
<dbReference type="EMBL" id="ACPB03008739">
    <property type="status" value="NOT_ANNOTATED_CDS"/>
    <property type="molecule type" value="Genomic_DNA"/>
</dbReference>
<name>T1H949_RHOPR</name>
<dbReference type="GO" id="GO:0022857">
    <property type="term" value="F:transmembrane transporter activity"/>
    <property type="evidence" value="ECO:0007669"/>
    <property type="project" value="InterPro"/>
</dbReference>
<evidence type="ECO:0000256" key="2">
    <source>
        <dbReference type="ARBA" id="ARBA00005982"/>
    </source>
</evidence>